<evidence type="ECO:0000313" key="2">
    <source>
        <dbReference type="Proteomes" id="UP000250672"/>
    </source>
</evidence>
<dbReference type="EMBL" id="MH271318">
    <property type="protein sequence ID" value="AWY06546.1"/>
    <property type="molecule type" value="Genomic_DNA"/>
</dbReference>
<organism evidence="1 2">
    <name type="scientific">Gordonia phage Trine</name>
    <dbReference type="NCBI Taxonomy" id="2201431"/>
    <lineage>
        <taxon>Viruses</taxon>
        <taxon>Duplodnaviria</taxon>
        <taxon>Heunggongvirae</taxon>
        <taxon>Uroviricota</taxon>
        <taxon>Caudoviricetes</taxon>
        <taxon>Trinevirus</taxon>
        <taxon>Trinevirus trine</taxon>
    </lineage>
</organism>
<evidence type="ECO:0000313" key="1">
    <source>
        <dbReference type="EMBL" id="AWY06546.1"/>
    </source>
</evidence>
<dbReference type="KEGG" id="vg:54993660"/>
<dbReference type="Proteomes" id="UP000250672">
    <property type="component" value="Genome"/>
</dbReference>
<gene>
    <name evidence="1" type="primary">45</name>
    <name evidence="1" type="ORF">PBI_TRINE_45</name>
</gene>
<accession>A0A2Z4Q8X9</accession>
<keyword evidence="2" id="KW-1185">Reference proteome</keyword>
<dbReference type="RefSeq" id="YP_009803102.1">
    <property type="nucleotide sequence ID" value="NC_047991.1"/>
</dbReference>
<reference evidence="2" key="1">
    <citation type="submission" date="2018-04" db="EMBL/GenBank/DDBJ databases">
        <authorList>
            <person name="Go L.Y."/>
            <person name="Mitchell J.A."/>
        </authorList>
    </citation>
    <scope>NUCLEOTIDE SEQUENCE [LARGE SCALE GENOMIC DNA]</scope>
</reference>
<dbReference type="GeneID" id="54993660"/>
<name>A0A2Z4Q8X9_9CAUD</name>
<sequence>MNATKITKHVALTADGVKVSSLTYANTQALQAAADLRELDLVTLTGSSAVFSAKTPAEALAALDHARDHLAAKFGTRGHPTASIPSTRRKLVAAVEAEGQSQD</sequence>
<protein>
    <submittedName>
        <fullName evidence="1">Uncharacterized protein</fullName>
    </submittedName>
</protein>
<proteinExistence type="predicted"/>